<protein>
    <submittedName>
        <fullName evidence="2">Uncharacterized protein</fullName>
    </submittedName>
</protein>
<feature type="transmembrane region" description="Helical" evidence="1">
    <location>
        <begin position="66"/>
        <end position="85"/>
    </location>
</feature>
<evidence type="ECO:0000313" key="3">
    <source>
        <dbReference type="Proteomes" id="UP000002363"/>
    </source>
</evidence>
<sequence length="229" mass="24936">MTKKVSAYCCFIPIGIYAAYSLSLQLLFDVPFMAKSMLLSVIPSAIYIFCFWKLRSSKKGMNLKATLLFNTLLAGLLTFLVEFVGNDTESALIAGIAVHSLIAFIFAGVVLRPITYKDNTLLKDEDDGRVYVIRNGRAHVLTDNEAQLISTTDNKIISFSGSQMSIQDGGITNIPMTTSFNDSFSNGITVNPASGMPMVGGISGLDIHGNSWGTNFNEPSNTYDPNRGY</sequence>
<keyword evidence="3" id="KW-1185">Reference proteome</keyword>
<dbReference type="KEGG" id="enc:ECL_A178"/>
<reference evidence="2 3" key="1">
    <citation type="journal article" date="2010" name="J. Bacteriol.">
        <title>Complete genome sequence of Enterobacter cloacae subsp. cloacae type strain ATCC 13047.</title>
        <authorList>
            <person name="Ren Y."/>
            <person name="Ren Y."/>
            <person name="Zhou Z."/>
            <person name="Guo X."/>
            <person name="Li Y."/>
            <person name="Feng L."/>
            <person name="Wang L."/>
        </authorList>
    </citation>
    <scope>NUCLEOTIDE SEQUENCE [LARGE SCALE GENOMIC DNA]</scope>
    <source>
        <strain evidence="3">ATCC 13047 / DSM 30054 / NBRC 13535 / NCTC 10005 / WDCM 00083 / NCDC 279-56</strain>
        <plasmid evidence="2">pECL_A</plasmid>
    </source>
</reference>
<feature type="transmembrane region" description="Helical" evidence="1">
    <location>
        <begin position="91"/>
        <end position="111"/>
    </location>
</feature>
<name>A0A0H3CW41_ENTCC</name>
<accession>A0A0H3CW41</accession>
<dbReference type="AlphaFoldDB" id="A0A0H3CW41"/>
<organism evidence="2 3">
    <name type="scientific">Enterobacter cloacae subsp. cloacae (strain ATCC 13047 / DSM 30054 / NBRC 13535 / NCTC 10005 / WDCM 00083 / NCDC 279-56)</name>
    <dbReference type="NCBI Taxonomy" id="716541"/>
    <lineage>
        <taxon>Bacteria</taxon>
        <taxon>Pseudomonadati</taxon>
        <taxon>Pseudomonadota</taxon>
        <taxon>Gammaproteobacteria</taxon>
        <taxon>Enterobacterales</taxon>
        <taxon>Enterobacteriaceae</taxon>
        <taxon>Enterobacter</taxon>
        <taxon>Enterobacter cloacae complex</taxon>
    </lineage>
</organism>
<keyword evidence="2" id="KW-0614">Plasmid</keyword>
<dbReference type="OrthoDB" id="6610396at2"/>
<evidence type="ECO:0000256" key="1">
    <source>
        <dbReference type="SAM" id="Phobius"/>
    </source>
</evidence>
<keyword evidence="1" id="KW-1133">Transmembrane helix</keyword>
<dbReference type="eggNOG" id="ENOG502ZCVG">
    <property type="taxonomic scope" value="Bacteria"/>
</dbReference>
<keyword evidence="1" id="KW-0812">Transmembrane</keyword>
<dbReference type="RefSeq" id="WP_013087225.1">
    <property type="nucleotide sequence ID" value="NC_014107.1"/>
</dbReference>
<keyword evidence="1" id="KW-0472">Membrane</keyword>
<dbReference type="EMBL" id="CP001919">
    <property type="protein sequence ID" value="ADF64865.1"/>
    <property type="molecule type" value="Genomic_DNA"/>
</dbReference>
<proteinExistence type="predicted"/>
<gene>
    <name evidence="2" type="ordered locus">ECL_A178</name>
</gene>
<feature type="transmembrane region" description="Helical" evidence="1">
    <location>
        <begin position="34"/>
        <end position="54"/>
    </location>
</feature>
<dbReference type="HOGENOM" id="CLU_1208242_0_0_6"/>
<dbReference type="Proteomes" id="UP000002363">
    <property type="component" value="Plasmid pECL_A"/>
</dbReference>
<geneLocation type="plasmid" evidence="2 3">
    <name>pECL_A</name>
</geneLocation>
<evidence type="ECO:0000313" key="2">
    <source>
        <dbReference type="EMBL" id="ADF64865.1"/>
    </source>
</evidence>
<dbReference type="EnsemblBacteria" id="ADF64865">
    <property type="protein sequence ID" value="ADF64865"/>
    <property type="gene ID" value="ECL_A178"/>
</dbReference>
<feature type="transmembrane region" description="Helical" evidence="1">
    <location>
        <begin position="7"/>
        <end position="28"/>
    </location>
</feature>